<proteinExistence type="predicted"/>
<keyword evidence="2" id="KW-1185">Reference proteome</keyword>
<protein>
    <recommendedName>
        <fullName evidence="3">VCBS repeat-containing protein</fullName>
    </recommendedName>
</protein>
<dbReference type="OrthoDB" id="9181262at2"/>
<sequence>MTGRWGLIFILFYFNSIEFTLAYQRINKLDTTFIDGSEVVAIQFNNDSLALLKEGVSLQYYTTAYPSFEFMDFDSDGYEDVVIELVGNIPGRLDVLLFDKISRLFKPIDSIKNYPEPILLDVNNGFFYSYSRNGCADNDWISFLFKIEDWSVKEYAKLVFVTCSDDEEKRGLFLIDSKSKFRFRVSTYEEFEGNDKWSFIREYWNENYKKYE</sequence>
<organism evidence="1 2">
    <name type="scientific">Roseivirga pacifica</name>
    <dbReference type="NCBI Taxonomy" id="1267423"/>
    <lineage>
        <taxon>Bacteria</taxon>
        <taxon>Pseudomonadati</taxon>
        <taxon>Bacteroidota</taxon>
        <taxon>Cytophagia</taxon>
        <taxon>Cytophagales</taxon>
        <taxon>Roseivirgaceae</taxon>
        <taxon>Roseivirga</taxon>
    </lineage>
</organism>
<reference evidence="2" key="1">
    <citation type="submission" date="2016-10" db="EMBL/GenBank/DDBJ databases">
        <authorList>
            <person name="Varghese N."/>
            <person name="Submissions S."/>
        </authorList>
    </citation>
    <scope>NUCLEOTIDE SEQUENCE [LARGE SCALE GENOMIC DNA]</scope>
    <source>
        <strain evidence="2">CGMCC 1.12402</strain>
    </source>
</reference>
<evidence type="ECO:0008006" key="3">
    <source>
        <dbReference type="Google" id="ProtNLM"/>
    </source>
</evidence>
<name>A0A1I0PZS4_9BACT</name>
<dbReference type="AlphaFoldDB" id="A0A1I0PZS4"/>
<dbReference type="GeneID" id="99986589"/>
<gene>
    <name evidence="1" type="ORF">SAMN05216290_1870</name>
</gene>
<dbReference type="Proteomes" id="UP000199437">
    <property type="component" value="Unassembled WGS sequence"/>
</dbReference>
<dbReference type="STRING" id="1267423.SAMN05216290_1870"/>
<evidence type="ECO:0000313" key="1">
    <source>
        <dbReference type="EMBL" id="SEW20094.1"/>
    </source>
</evidence>
<accession>A0A1I0PZS4</accession>
<evidence type="ECO:0000313" key="2">
    <source>
        <dbReference type="Proteomes" id="UP000199437"/>
    </source>
</evidence>
<dbReference type="RefSeq" id="WP_090258324.1">
    <property type="nucleotide sequence ID" value="NZ_FOIR01000002.1"/>
</dbReference>
<dbReference type="EMBL" id="FOIR01000002">
    <property type="protein sequence ID" value="SEW20094.1"/>
    <property type="molecule type" value="Genomic_DNA"/>
</dbReference>